<gene>
    <name evidence="2" type="ORF">BJI69_05085</name>
</gene>
<feature type="compositionally biased region" description="Low complexity" evidence="1">
    <location>
        <begin position="316"/>
        <end position="325"/>
    </location>
</feature>
<reference evidence="3" key="1">
    <citation type="submission" date="2016-09" db="EMBL/GenBank/DDBJ databases">
        <authorList>
            <person name="Lysoe E."/>
        </authorList>
    </citation>
    <scope>NUCLEOTIDE SEQUENCE [LARGE SCALE GENOMIC DNA]</scope>
    <source>
        <strain evidence="3">LJ96T</strain>
    </source>
</reference>
<protein>
    <submittedName>
        <fullName evidence="2">Uncharacterized protein</fullName>
    </submittedName>
</protein>
<dbReference type="Proteomes" id="UP000182987">
    <property type="component" value="Chromosome"/>
</dbReference>
<name>A0A1L3EQJ4_9GAMM</name>
<evidence type="ECO:0000256" key="1">
    <source>
        <dbReference type="SAM" id="MobiDB-lite"/>
    </source>
</evidence>
<sequence length="341" mass="37294">MAAGSPACATEAVELERITLDEGNVTAFLEATSQHYVDAMRALIDERYRDEYRAIRWEALEEAMRRAPVARLEYHFTLNGFPNVRVYHAMGGRSLSSVARSIFEGPTRPSTPDRTNSPTDSDSEAEFAPHPLPVAEEAAADLADSRFYAGFGEAGVRAPVMARGASVLDAFVVADKDRLFDPEFKALRSIEKDLQDQAIPSGGSIRGSVSELVCTSCEAAMKRFSGTYAVDIRLSHLYPSVRGAGLDNLVASGKARLRGDLLVDAITDRPLLASDLLDGAREGQIRRSLSPRAMGRSFKRMPWSRRSFRLNPVRLPRISEGSSEGSPPPRPRIPKERAGGC</sequence>
<dbReference type="EMBL" id="CP017480">
    <property type="protein sequence ID" value="APG03348.1"/>
    <property type="molecule type" value="Genomic_DNA"/>
</dbReference>
<feature type="region of interest" description="Disordered" evidence="1">
    <location>
        <begin position="103"/>
        <end position="127"/>
    </location>
</feature>
<feature type="region of interest" description="Disordered" evidence="1">
    <location>
        <begin position="315"/>
        <end position="341"/>
    </location>
</feature>
<evidence type="ECO:0000313" key="2">
    <source>
        <dbReference type="EMBL" id="APG03348.1"/>
    </source>
</evidence>
<dbReference type="STRING" id="1440763.BJI69_05085"/>
<dbReference type="AlphaFoldDB" id="A0A1L3EQJ4"/>
<dbReference type="KEGG" id="lrz:BJI69_05085"/>
<keyword evidence="3" id="KW-1185">Reference proteome</keyword>
<organism evidence="2 3">
    <name type="scientific">Luteibacter rhizovicinus DSM 16549</name>
    <dbReference type="NCBI Taxonomy" id="1440763"/>
    <lineage>
        <taxon>Bacteria</taxon>
        <taxon>Pseudomonadati</taxon>
        <taxon>Pseudomonadota</taxon>
        <taxon>Gammaproteobacteria</taxon>
        <taxon>Lysobacterales</taxon>
        <taxon>Rhodanobacteraceae</taxon>
        <taxon>Luteibacter</taxon>
    </lineage>
</organism>
<feature type="compositionally biased region" description="Polar residues" evidence="1">
    <location>
        <begin position="108"/>
        <end position="120"/>
    </location>
</feature>
<proteinExistence type="predicted"/>
<accession>A0A1L3EQJ4</accession>
<evidence type="ECO:0000313" key="3">
    <source>
        <dbReference type="Proteomes" id="UP000182987"/>
    </source>
</evidence>